<protein>
    <submittedName>
        <fullName evidence="4">3-oxoacyl-[acyl-carrier-protein] reductase FabG</fullName>
        <ecNumber evidence="4">1.1.1.100</ecNumber>
    </submittedName>
</protein>
<dbReference type="Proteomes" id="UP000831019">
    <property type="component" value="Chromosome"/>
</dbReference>
<reference evidence="5" key="1">
    <citation type="journal article" date="2022" name="Microorganisms">
        <title>Beyond the ABCs#Discovery of Three New Plasmid Types in Rhodobacterales (RepQ, RepY, RepW).</title>
        <authorList>
            <person name="Freese H.M."/>
            <person name="Ringel V."/>
            <person name="Overmann J."/>
            <person name="Petersen J."/>
        </authorList>
    </citation>
    <scope>NUCLEOTIDE SEQUENCE [LARGE SCALE GENOMIC DNA]</scope>
    <source>
        <strain evidence="5">DSM 109990</strain>
    </source>
</reference>
<dbReference type="InterPro" id="IPR020904">
    <property type="entry name" value="Sc_DH/Rdtase_CS"/>
</dbReference>
<evidence type="ECO:0000313" key="4">
    <source>
        <dbReference type="EMBL" id="UOA15882.1"/>
    </source>
</evidence>
<dbReference type="NCBIfam" id="NF006114">
    <property type="entry name" value="PRK08263.1"/>
    <property type="match status" value="1"/>
</dbReference>
<dbReference type="InterPro" id="IPR002347">
    <property type="entry name" value="SDR_fam"/>
</dbReference>
<evidence type="ECO:0000313" key="5">
    <source>
        <dbReference type="Proteomes" id="UP000831019"/>
    </source>
</evidence>
<dbReference type="Gene3D" id="3.40.50.720">
    <property type="entry name" value="NAD(P)-binding Rossmann-like Domain"/>
    <property type="match status" value="1"/>
</dbReference>
<dbReference type="RefSeq" id="WP_243261355.1">
    <property type="nucleotide sequence ID" value="NZ_CP085144.1"/>
</dbReference>
<keyword evidence="2 4" id="KW-0560">Oxidoreductase</keyword>
<dbReference type="EMBL" id="CP085144">
    <property type="protein sequence ID" value="UOA15882.1"/>
    <property type="molecule type" value="Genomic_DNA"/>
</dbReference>
<evidence type="ECO:0000256" key="2">
    <source>
        <dbReference type="ARBA" id="ARBA00023002"/>
    </source>
</evidence>
<dbReference type="PRINTS" id="PR00081">
    <property type="entry name" value="GDHRDH"/>
</dbReference>
<proteinExistence type="inferred from homology"/>
<dbReference type="PANTHER" id="PTHR43976:SF16">
    <property type="entry name" value="SHORT-CHAIN DEHYDROGENASE_REDUCTASE FAMILY PROTEIN"/>
    <property type="match status" value="1"/>
</dbReference>
<dbReference type="PROSITE" id="PS00061">
    <property type="entry name" value="ADH_SHORT"/>
    <property type="match status" value="1"/>
</dbReference>
<accession>A0ABY3ZMZ2</accession>
<evidence type="ECO:0000256" key="1">
    <source>
        <dbReference type="ARBA" id="ARBA00006484"/>
    </source>
</evidence>
<comment type="similarity">
    <text evidence="1 3">Belongs to the short-chain dehydrogenases/reductases (SDR) family.</text>
</comment>
<dbReference type="InterPro" id="IPR051911">
    <property type="entry name" value="SDR_oxidoreductase"/>
</dbReference>
<sequence length="280" mass="29709">MTNSTKIWFITGAARGIGFEIAKAALANGDRVVATSRTIDGLADKFGAVEAILTLPLDVTDPASAQSAVEKATAHFGRIDVLVNNAGYGQLGVFEEISHSTIEKQFDTNVYGTMHVTRAVLPVMRAQKSGHIFNMSSIGGALGFDIASIYCATKFAVEGFSECLALELKPFNIGITIVEPGFFRTDFLAPTSVQFADTPISDYAEYANATQTAYSGQNHAQPGDPVKLGAALVKVASLDIPPMRLLMGSDAVQYLGAGYEARVAELNDWKDVSTSTDIGA</sequence>
<evidence type="ECO:0000256" key="3">
    <source>
        <dbReference type="RuleBase" id="RU000363"/>
    </source>
</evidence>
<dbReference type="EC" id="1.1.1.100" evidence="4"/>
<dbReference type="GO" id="GO:0004316">
    <property type="term" value="F:3-oxoacyl-[acyl-carrier-protein] reductase (NADPH) activity"/>
    <property type="evidence" value="ECO:0007669"/>
    <property type="project" value="UniProtKB-EC"/>
</dbReference>
<dbReference type="SUPFAM" id="SSF51735">
    <property type="entry name" value="NAD(P)-binding Rossmann-fold domains"/>
    <property type="match status" value="1"/>
</dbReference>
<dbReference type="CDD" id="cd05374">
    <property type="entry name" value="17beta-HSD-like_SDR_c"/>
    <property type="match status" value="1"/>
</dbReference>
<dbReference type="PRINTS" id="PR00080">
    <property type="entry name" value="SDRFAMILY"/>
</dbReference>
<gene>
    <name evidence="4" type="primary">fabG_10</name>
    <name evidence="4" type="ORF">DSM109990_02728</name>
</gene>
<dbReference type="Pfam" id="PF00106">
    <property type="entry name" value="adh_short"/>
    <property type="match status" value="1"/>
</dbReference>
<dbReference type="NCBIfam" id="NF004824">
    <property type="entry name" value="PRK06180.1"/>
    <property type="match status" value="1"/>
</dbReference>
<name>A0ABY3ZMZ2_9RHOB</name>
<dbReference type="InterPro" id="IPR036291">
    <property type="entry name" value="NAD(P)-bd_dom_sf"/>
</dbReference>
<organism evidence="4 5">
    <name type="scientific">Sulfitobacter dubius</name>
    <dbReference type="NCBI Taxonomy" id="218673"/>
    <lineage>
        <taxon>Bacteria</taxon>
        <taxon>Pseudomonadati</taxon>
        <taxon>Pseudomonadota</taxon>
        <taxon>Alphaproteobacteria</taxon>
        <taxon>Rhodobacterales</taxon>
        <taxon>Roseobacteraceae</taxon>
        <taxon>Sulfitobacter</taxon>
    </lineage>
</organism>
<dbReference type="PANTHER" id="PTHR43976">
    <property type="entry name" value="SHORT CHAIN DEHYDROGENASE"/>
    <property type="match status" value="1"/>
</dbReference>
<keyword evidence="5" id="KW-1185">Reference proteome</keyword>